<dbReference type="STRING" id="684065.SAMN05421738_103212"/>
<keyword evidence="19" id="KW-1185">Reference proteome</keyword>
<keyword evidence="4 15" id="KW-0138">CF(0)</keyword>
<dbReference type="EMBL" id="FOUZ01000003">
    <property type="protein sequence ID" value="SFM87426.1"/>
    <property type="molecule type" value="Genomic_DNA"/>
</dbReference>
<dbReference type="AlphaFoldDB" id="A0A1I4UER4"/>
<evidence type="ECO:0000313" key="19">
    <source>
        <dbReference type="Proteomes" id="UP000199149"/>
    </source>
</evidence>
<evidence type="ECO:0000256" key="11">
    <source>
        <dbReference type="ARBA" id="ARBA00025198"/>
    </source>
</evidence>
<evidence type="ECO:0000256" key="12">
    <source>
        <dbReference type="ARBA" id="ARBA00025614"/>
    </source>
</evidence>
<keyword evidence="2 15" id="KW-0813">Transport</keyword>
<dbReference type="GO" id="GO:0046933">
    <property type="term" value="F:proton-transporting ATP synthase activity, rotational mechanism"/>
    <property type="evidence" value="ECO:0007669"/>
    <property type="project" value="UniProtKB-UniRule"/>
</dbReference>
<protein>
    <recommendedName>
        <fullName evidence="15">ATP synthase subunit b</fullName>
    </recommendedName>
    <alternativeName>
        <fullName evidence="15">ATP synthase F(0) sector subunit b</fullName>
    </alternativeName>
    <alternativeName>
        <fullName evidence="15">ATPase subunit I</fullName>
    </alternativeName>
    <alternativeName>
        <fullName evidence="15">F-type ATPase subunit b</fullName>
        <shortName evidence="15">F-ATPase subunit b</shortName>
    </alternativeName>
</protein>
<comment type="subunit">
    <text evidence="15">F-type ATPases have 2 components, F(1) - the catalytic core - and F(0) - the membrane proton channel. F(1) has five subunits: alpha(3), beta(3), gamma(1), delta(1), epsilon(1). F(0) has three main subunits: a(1), b(2) and c(10-14). The alpha and beta chains form an alternating ring which encloses part of the gamma chain. F(1) is attached to F(0) by a central stalk formed by the gamma and epsilon chains, while a peripheral stalk is formed by the delta and b chains.</text>
</comment>
<dbReference type="Pfam" id="PF00430">
    <property type="entry name" value="ATP-synt_B"/>
    <property type="match status" value="1"/>
</dbReference>
<evidence type="ECO:0000256" key="1">
    <source>
        <dbReference type="ARBA" id="ARBA00005513"/>
    </source>
</evidence>
<evidence type="ECO:0000256" key="13">
    <source>
        <dbReference type="ARBA" id="ARBA00026054"/>
    </source>
</evidence>
<reference evidence="19" key="1">
    <citation type="submission" date="2016-10" db="EMBL/GenBank/DDBJ databases">
        <authorList>
            <person name="Varghese N."/>
            <person name="Submissions S."/>
        </authorList>
    </citation>
    <scope>NUCLEOTIDE SEQUENCE [LARGE SCALE GENOMIC DNA]</scope>
    <source>
        <strain evidence="19">XJ109</strain>
    </source>
</reference>
<evidence type="ECO:0000256" key="15">
    <source>
        <dbReference type="HAMAP-Rule" id="MF_01398"/>
    </source>
</evidence>
<proteinExistence type="inferred from homology"/>
<keyword evidence="17" id="KW-0175">Coiled coil</keyword>
<keyword evidence="7 15" id="KW-1133">Transmembrane helix</keyword>
<organism evidence="18 19">
    <name type="scientific">Algoriella xinjiangensis</name>
    <dbReference type="NCBI Taxonomy" id="684065"/>
    <lineage>
        <taxon>Bacteria</taxon>
        <taxon>Pseudomonadati</taxon>
        <taxon>Bacteroidota</taxon>
        <taxon>Flavobacteriia</taxon>
        <taxon>Flavobacteriales</taxon>
        <taxon>Weeksellaceae</taxon>
        <taxon>Algoriella</taxon>
    </lineage>
</organism>
<evidence type="ECO:0000256" key="10">
    <source>
        <dbReference type="ARBA" id="ARBA00023310"/>
    </source>
</evidence>
<keyword evidence="6 15" id="KW-0375">Hydrogen ion transport</keyword>
<dbReference type="GO" id="GO:0046961">
    <property type="term" value="F:proton-transporting ATPase activity, rotational mechanism"/>
    <property type="evidence" value="ECO:0007669"/>
    <property type="project" value="TreeGrafter"/>
</dbReference>
<dbReference type="GO" id="GO:0005886">
    <property type="term" value="C:plasma membrane"/>
    <property type="evidence" value="ECO:0007669"/>
    <property type="project" value="UniProtKB-SubCell"/>
</dbReference>
<comment type="function">
    <text evidence="12">Component of the F(0) channel, it forms part of the peripheral stalk, linking F(1) to F(0). The b'-subunit is a diverged and duplicated form of b found in plants and photosynthetic bacteria.</text>
</comment>
<dbReference type="SUPFAM" id="SSF81573">
    <property type="entry name" value="F1F0 ATP synthase subunit B, membrane domain"/>
    <property type="match status" value="1"/>
</dbReference>
<gene>
    <name evidence="15" type="primary">atpF</name>
    <name evidence="18" type="ORF">SAMN05421738_103212</name>
</gene>
<dbReference type="InterPro" id="IPR028987">
    <property type="entry name" value="ATP_synth_B-like_membr_sf"/>
</dbReference>
<evidence type="ECO:0000256" key="6">
    <source>
        <dbReference type="ARBA" id="ARBA00022781"/>
    </source>
</evidence>
<evidence type="ECO:0000256" key="17">
    <source>
        <dbReference type="SAM" id="Coils"/>
    </source>
</evidence>
<accession>A0A1I4UER4</accession>
<dbReference type="Proteomes" id="UP000199149">
    <property type="component" value="Unassembled WGS sequence"/>
</dbReference>
<dbReference type="CDD" id="cd06503">
    <property type="entry name" value="ATP-synt_Fo_b"/>
    <property type="match status" value="1"/>
</dbReference>
<evidence type="ECO:0000256" key="2">
    <source>
        <dbReference type="ARBA" id="ARBA00022448"/>
    </source>
</evidence>
<dbReference type="NCBIfam" id="TIGR01144">
    <property type="entry name" value="ATP_synt_b"/>
    <property type="match status" value="1"/>
</dbReference>
<keyword evidence="5 15" id="KW-0812">Transmembrane</keyword>
<comment type="subunit">
    <text evidence="13">F-type ATPases have 2 components, F(1) - the catalytic core - and F(0) - the membrane proton channel. F(1) has five subunits: alpha(3), beta(3), gamma(1), delta(1), epsilon(1). F(0) has four main subunits: a(1), b(2) and c(10-14). The alpha and beta chains form an alternating ring which encloses part of the gamma chain. F(1) is attached to F(0) by a central stalk formed by the gamma and epsilon chains, while a peripheral stalk is formed by the delta and b chains.</text>
</comment>
<dbReference type="Gene3D" id="1.20.5.620">
    <property type="entry name" value="F1F0 ATP synthase subunit B, membrane domain"/>
    <property type="match status" value="1"/>
</dbReference>
<comment type="similarity">
    <text evidence="1 15 16">Belongs to the ATPase B chain family.</text>
</comment>
<evidence type="ECO:0000256" key="9">
    <source>
        <dbReference type="ARBA" id="ARBA00023136"/>
    </source>
</evidence>
<dbReference type="HAMAP" id="MF_01398">
    <property type="entry name" value="ATP_synth_b_bprime"/>
    <property type="match status" value="1"/>
</dbReference>
<name>A0A1I4UER4_9FLAO</name>
<evidence type="ECO:0000256" key="5">
    <source>
        <dbReference type="ARBA" id="ARBA00022692"/>
    </source>
</evidence>
<feature type="transmembrane region" description="Helical" evidence="15">
    <location>
        <begin position="6"/>
        <end position="25"/>
    </location>
</feature>
<evidence type="ECO:0000313" key="18">
    <source>
        <dbReference type="EMBL" id="SFM87426.1"/>
    </source>
</evidence>
<dbReference type="InterPro" id="IPR002146">
    <property type="entry name" value="ATP_synth_b/b'su_bac/chlpt"/>
</dbReference>
<evidence type="ECO:0000256" key="14">
    <source>
        <dbReference type="ARBA" id="ARBA00037847"/>
    </source>
</evidence>
<evidence type="ECO:0000256" key="3">
    <source>
        <dbReference type="ARBA" id="ARBA00022475"/>
    </source>
</evidence>
<dbReference type="RefSeq" id="WP_092906860.1">
    <property type="nucleotide sequence ID" value="NZ_FOUZ01000003.1"/>
</dbReference>
<evidence type="ECO:0000256" key="16">
    <source>
        <dbReference type="RuleBase" id="RU003848"/>
    </source>
</evidence>
<dbReference type="GO" id="GO:0012505">
    <property type="term" value="C:endomembrane system"/>
    <property type="evidence" value="ECO:0007669"/>
    <property type="project" value="UniProtKB-SubCell"/>
</dbReference>
<dbReference type="PANTHER" id="PTHR33445">
    <property type="entry name" value="ATP SYNTHASE SUBUNIT B', CHLOROPLASTIC"/>
    <property type="match status" value="1"/>
</dbReference>
<evidence type="ECO:0000256" key="8">
    <source>
        <dbReference type="ARBA" id="ARBA00023065"/>
    </source>
</evidence>
<dbReference type="InterPro" id="IPR050059">
    <property type="entry name" value="ATP_synthase_B_chain"/>
</dbReference>
<feature type="coiled-coil region" evidence="17">
    <location>
        <begin position="34"/>
        <end position="89"/>
    </location>
</feature>
<evidence type="ECO:0000256" key="7">
    <source>
        <dbReference type="ARBA" id="ARBA00022989"/>
    </source>
</evidence>
<comment type="subcellular location">
    <subcellularLocation>
        <location evidence="15">Cell membrane</location>
        <topology evidence="15">Single-pass membrane protein</topology>
    </subcellularLocation>
    <subcellularLocation>
        <location evidence="14">Endomembrane system</location>
        <topology evidence="14">Single-pass membrane protein</topology>
    </subcellularLocation>
</comment>
<sequence>MDLITPSVGLIFWTAVVFIILLVLLRSLAWKPILSAVKEREQSIEDALNAAKKAKEEMALLNAQNEKIMKEARAERDAILKEAREMKENIINEAKNSATVEGNKLIENAKTAIQNEKSAAMADIKNQVGQLSIEIAEKILTKELSDKSAQVALVNDVIDQVKFN</sequence>
<keyword evidence="3 15" id="KW-1003">Cell membrane</keyword>
<dbReference type="PANTHER" id="PTHR33445:SF1">
    <property type="entry name" value="ATP SYNTHASE SUBUNIT B"/>
    <property type="match status" value="1"/>
</dbReference>
<dbReference type="GO" id="GO:0045259">
    <property type="term" value="C:proton-transporting ATP synthase complex"/>
    <property type="evidence" value="ECO:0007669"/>
    <property type="project" value="UniProtKB-KW"/>
</dbReference>
<dbReference type="NCBIfam" id="NF011041">
    <property type="entry name" value="PRK14471.1"/>
    <property type="match status" value="1"/>
</dbReference>
<keyword evidence="10 15" id="KW-0066">ATP synthesis</keyword>
<dbReference type="InterPro" id="IPR005864">
    <property type="entry name" value="ATP_synth_F0_bsu_bac"/>
</dbReference>
<evidence type="ECO:0000256" key="4">
    <source>
        <dbReference type="ARBA" id="ARBA00022547"/>
    </source>
</evidence>
<comment type="function">
    <text evidence="11 15">F(1)F(0) ATP synthase produces ATP from ADP in the presence of a proton or sodium gradient. F-type ATPases consist of two structural domains, F(1) containing the extramembraneous catalytic core and F(0) containing the membrane proton channel, linked together by a central stalk and a peripheral stalk. During catalysis, ATP synthesis in the catalytic domain of F(1) is coupled via a rotary mechanism of the central stalk subunits to proton translocation.</text>
</comment>
<dbReference type="OrthoDB" id="9795289at2"/>
<keyword evidence="9 15" id="KW-0472">Membrane</keyword>
<keyword evidence="8 15" id="KW-0406">Ion transport</keyword>